<dbReference type="EMBL" id="JAMQAW010000007">
    <property type="protein sequence ID" value="MCM2388271.1"/>
    <property type="molecule type" value="Genomic_DNA"/>
</dbReference>
<dbReference type="Proteomes" id="UP001431429">
    <property type="component" value="Unassembled WGS sequence"/>
</dbReference>
<accession>A0ABT0ULY3</accession>
<comment type="caution">
    <text evidence="1">The sequence shown here is derived from an EMBL/GenBank/DDBJ whole genome shotgun (WGS) entry which is preliminary data.</text>
</comment>
<reference evidence="1" key="1">
    <citation type="submission" date="2022-06" db="EMBL/GenBank/DDBJ databases">
        <title>Genome public.</title>
        <authorList>
            <person name="Sun Q."/>
        </authorList>
    </citation>
    <scope>NUCLEOTIDE SEQUENCE</scope>
    <source>
        <strain evidence="1">CWNU-1</strain>
    </source>
</reference>
<evidence type="ECO:0000313" key="2">
    <source>
        <dbReference type="Proteomes" id="UP001431429"/>
    </source>
</evidence>
<evidence type="ECO:0000313" key="1">
    <source>
        <dbReference type="EMBL" id="MCM2388271.1"/>
    </source>
</evidence>
<gene>
    <name evidence="1" type="ORF">NBG84_08150</name>
</gene>
<organism evidence="1 2">
    <name type="scientific">Streptomyces albipurpureus</name>
    <dbReference type="NCBI Taxonomy" id="2897419"/>
    <lineage>
        <taxon>Bacteria</taxon>
        <taxon>Bacillati</taxon>
        <taxon>Actinomycetota</taxon>
        <taxon>Actinomycetes</taxon>
        <taxon>Kitasatosporales</taxon>
        <taxon>Streptomycetaceae</taxon>
        <taxon>Streptomyces</taxon>
    </lineage>
</organism>
<proteinExistence type="predicted"/>
<protein>
    <submittedName>
        <fullName evidence="1">Uncharacterized protein</fullName>
    </submittedName>
</protein>
<keyword evidence="2" id="KW-1185">Reference proteome</keyword>
<name>A0ABT0ULY3_9ACTN</name>
<sequence length="64" mass="6784">MNLSAPHGQFLAIGTPYPPVVTAGYAVQAHGLVERLSEDLDVATENPAPVADITRAVAERLTDR</sequence>